<dbReference type="EMBL" id="QXGH01000041">
    <property type="protein sequence ID" value="RHW23716.1"/>
    <property type="molecule type" value="Genomic_DNA"/>
</dbReference>
<proteinExistence type="predicted"/>
<organism evidence="1 2">
    <name type="scientific">Nocardioides immobilis</name>
    <dbReference type="NCBI Taxonomy" id="2049295"/>
    <lineage>
        <taxon>Bacteria</taxon>
        <taxon>Bacillati</taxon>
        <taxon>Actinomycetota</taxon>
        <taxon>Actinomycetes</taxon>
        <taxon>Propionibacteriales</taxon>
        <taxon>Nocardioidaceae</taxon>
        <taxon>Nocardioides</taxon>
    </lineage>
</organism>
<accession>A0A417XTQ9</accession>
<protein>
    <submittedName>
        <fullName evidence="1">Uncharacterized protein</fullName>
    </submittedName>
</protein>
<evidence type="ECO:0000313" key="2">
    <source>
        <dbReference type="Proteomes" id="UP000283644"/>
    </source>
</evidence>
<gene>
    <name evidence="1" type="ORF">D0Z08_28320</name>
</gene>
<reference evidence="1 2" key="1">
    <citation type="submission" date="2018-09" db="EMBL/GenBank/DDBJ databases">
        <title>Genome sequencing of Nocardioides immobilis CCTCC AB 2017083 for comparison to Nocardioides silvaticus.</title>
        <authorList>
            <person name="Li C."/>
            <person name="Wang G."/>
        </authorList>
    </citation>
    <scope>NUCLEOTIDE SEQUENCE [LARGE SCALE GENOMIC DNA]</scope>
    <source>
        <strain evidence="1 2">CCTCC AB 2017083</strain>
    </source>
</reference>
<evidence type="ECO:0000313" key="1">
    <source>
        <dbReference type="EMBL" id="RHW23716.1"/>
    </source>
</evidence>
<keyword evidence="2" id="KW-1185">Reference proteome</keyword>
<dbReference type="Proteomes" id="UP000283644">
    <property type="component" value="Unassembled WGS sequence"/>
</dbReference>
<dbReference type="AlphaFoldDB" id="A0A417XTQ9"/>
<name>A0A417XTQ9_9ACTN</name>
<comment type="caution">
    <text evidence="1">The sequence shown here is derived from an EMBL/GenBank/DDBJ whole genome shotgun (WGS) entry which is preliminary data.</text>
</comment>
<sequence length="510" mass="56213">MTLPKWMWNGAVDGFIEAARLRSIPSLGLDPDEFRIETLERGSRERPGLVTMRQLAGPPLTRANYEPLQVAEAEVRSTRYLSDGDLEATQMKLARVQRSAEKGTAAGLIAPGLAFHQLQTMLADPTMSAETVETVADDIRECRLASTDERVFPTSGVFLVRRNPALLHRSKIPAVLLRIARDGKLQQADLEDIKTANADGEVVFAASDGLGDGFAHLDSYLMPLLGALSPYVWAFSATRLSGTIIYTLGTAVAGTAGEAVEPLQLLPSREALTATSLPNLSVNASAAAMTWWARRLDKTLSVISDPALFSDADGRYVPAHHQHALLSLDQVFRRTGSIQRSHRDGDARRVMMFTVLDTLERLTDRRLVELCTHSFASRTLDQVRKDMNSEAQEIFLPAAERAVRALEQVQDGFYLRRQTGAASIDFNLADGSTESFTPEQAAAEYIRVLRNATHGHGSNREDAVPRTDALLTHHDGTIHHDLPLLAYLYLLELLTRPDLLRQVLFSSSRV</sequence>